<comment type="caution">
    <text evidence="2">The sequence shown here is derived from an EMBL/GenBank/DDBJ whole genome shotgun (WGS) entry which is preliminary data.</text>
</comment>
<keyword evidence="1" id="KW-0812">Transmembrane</keyword>
<dbReference type="Proteomes" id="UP000024635">
    <property type="component" value="Unassembled WGS sequence"/>
</dbReference>
<keyword evidence="3" id="KW-1185">Reference proteome</keyword>
<name>A0A016SY09_9BILA</name>
<evidence type="ECO:0000313" key="3">
    <source>
        <dbReference type="Proteomes" id="UP000024635"/>
    </source>
</evidence>
<proteinExistence type="predicted"/>
<evidence type="ECO:0000313" key="2">
    <source>
        <dbReference type="EMBL" id="EYB95360.1"/>
    </source>
</evidence>
<dbReference type="AlphaFoldDB" id="A0A016SY09"/>
<sequence>MNCECSTLIISTIIIAKYLWLTIAGGVPPMIVRYFPFQQMVLAYLTCSIFRHCKLLLFFSVLILLLKAVQEKKTVGVQVFLACHKCCWLFTLLTYVAHPEIGISRLCLT</sequence>
<evidence type="ECO:0000256" key="1">
    <source>
        <dbReference type="SAM" id="Phobius"/>
    </source>
</evidence>
<keyword evidence="1" id="KW-0472">Membrane</keyword>
<gene>
    <name evidence="2" type="primary">Acey_s0161.g3391</name>
    <name evidence="2" type="ORF">Y032_0161g3391</name>
</gene>
<organism evidence="2 3">
    <name type="scientific">Ancylostoma ceylanicum</name>
    <dbReference type="NCBI Taxonomy" id="53326"/>
    <lineage>
        <taxon>Eukaryota</taxon>
        <taxon>Metazoa</taxon>
        <taxon>Ecdysozoa</taxon>
        <taxon>Nematoda</taxon>
        <taxon>Chromadorea</taxon>
        <taxon>Rhabditida</taxon>
        <taxon>Rhabditina</taxon>
        <taxon>Rhabditomorpha</taxon>
        <taxon>Strongyloidea</taxon>
        <taxon>Ancylostomatidae</taxon>
        <taxon>Ancylostomatinae</taxon>
        <taxon>Ancylostoma</taxon>
    </lineage>
</organism>
<feature type="transmembrane region" description="Helical" evidence="1">
    <location>
        <begin position="41"/>
        <end position="66"/>
    </location>
</feature>
<keyword evidence="1" id="KW-1133">Transmembrane helix</keyword>
<protein>
    <submittedName>
        <fullName evidence="2">Uncharacterized protein</fullName>
    </submittedName>
</protein>
<accession>A0A016SY09</accession>
<dbReference type="EMBL" id="JARK01001497">
    <property type="protein sequence ID" value="EYB95360.1"/>
    <property type="molecule type" value="Genomic_DNA"/>
</dbReference>
<reference evidence="3" key="1">
    <citation type="journal article" date="2015" name="Nat. Genet.">
        <title>The genome and transcriptome of the zoonotic hookworm Ancylostoma ceylanicum identify infection-specific gene families.</title>
        <authorList>
            <person name="Schwarz E.M."/>
            <person name="Hu Y."/>
            <person name="Antoshechkin I."/>
            <person name="Miller M.M."/>
            <person name="Sternberg P.W."/>
            <person name="Aroian R.V."/>
        </authorList>
    </citation>
    <scope>NUCLEOTIDE SEQUENCE</scope>
    <source>
        <strain evidence="3">HY135</strain>
    </source>
</reference>